<reference evidence="2 3" key="1">
    <citation type="submission" date="2019-07" db="EMBL/GenBank/DDBJ databases">
        <title>Genome sequencing of 100 strains of the haloalkaliphilic chemolithoautotrophic sulfur-oxidizing bacterium Thioalkalivibrio.</title>
        <authorList>
            <person name="Muyzer G."/>
        </authorList>
    </citation>
    <scope>NUCLEOTIDE SEQUENCE [LARGE SCALE GENOMIC DNA]</scope>
    <source>
        <strain evidence="2 3">ASO4-4</strain>
    </source>
</reference>
<dbReference type="SUPFAM" id="SSF143100">
    <property type="entry name" value="TTHA1013/TTHA0281-like"/>
    <property type="match status" value="1"/>
</dbReference>
<dbReference type="InterPro" id="IPR035069">
    <property type="entry name" value="TTHA1013/TTHA0281-like"/>
</dbReference>
<evidence type="ECO:0000259" key="1">
    <source>
        <dbReference type="Pfam" id="PF08972"/>
    </source>
</evidence>
<organism evidence="2 3">
    <name type="scientific">Desulfobotulus alkaliphilus</name>
    <dbReference type="NCBI Taxonomy" id="622671"/>
    <lineage>
        <taxon>Bacteria</taxon>
        <taxon>Pseudomonadati</taxon>
        <taxon>Thermodesulfobacteriota</taxon>
        <taxon>Desulfobacteria</taxon>
        <taxon>Desulfobacterales</taxon>
        <taxon>Desulfobacteraceae</taxon>
        <taxon>Desulfobotulus</taxon>
    </lineage>
</organism>
<keyword evidence="3" id="KW-1185">Reference proteome</keyword>
<dbReference type="Proteomes" id="UP000318307">
    <property type="component" value="Unassembled WGS sequence"/>
</dbReference>
<dbReference type="EMBL" id="VLLC01000010">
    <property type="protein sequence ID" value="TWI72361.1"/>
    <property type="molecule type" value="Genomic_DNA"/>
</dbReference>
<evidence type="ECO:0000313" key="2">
    <source>
        <dbReference type="EMBL" id="TWI72361.1"/>
    </source>
</evidence>
<dbReference type="InterPro" id="IPR015066">
    <property type="entry name" value="DUF1902"/>
</dbReference>
<sequence>MHQKPYFIRAEWDDEARVWVASSDDIPGLATEEENLESLIHKLKTIIPELLEANGMIPETEIPFEIFSRRFELAGSQADG</sequence>
<protein>
    <submittedName>
        <fullName evidence="2">Uncharacterized protein DUF1902</fullName>
    </submittedName>
</protein>
<comment type="caution">
    <text evidence="2">The sequence shown here is derived from an EMBL/GenBank/DDBJ whole genome shotgun (WGS) entry which is preliminary data.</text>
</comment>
<gene>
    <name evidence="2" type="ORF">LZ24_01503</name>
</gene>
<proteinExistence type="predicted"/>
<dbReference type="Pfam" id="PF08972">
    <property type="entry name" value="DUF1902"/>
    <property type="match status" value="1"/>
</dbReference>
<dbReference type="Gene3D" id="3.30.2390.10">
    <property type="entry name" value="TTHA1013-like"/>
    <property type="match status" value="1"/>
</dbReference>
<evidence type="ECO:0000313" key="3">
    <source>
        <dbReference type="Proteomes" id="UP000318307"/>
    </source>
</evidence>
<dbReference type="RefSeq" id="WP_144684116.1">
    <property type="nucleotide sequence ID" value="NZ_VLLC01000010.1"/>
</dbReference>
<feature type="domain" description="DUF1902" evidence="1">
    <location>
        <begin position="6"/>
        <end position="68"/>
    </location>
</feature>
<accession>A0A562RTE1</accession>
<dbReference type="OrthoDB" id="361917at2"/>
<name>A0A562RTE1_9BACT</name>
<dbReference type="AlphaFoldDB" id="A0A562RTE1"/>